<accession>A0AAE3SGT4</accession>
<reference evidence="1" key="1">
    <citation type="submission" date="2022-10" db="EMBL/GenBank/DDBJ databases">
        <authorList>
            <person name="Yu W.X."/>
        </authorList>
    </citation>
    <scope>NUCLEOTIDE SEQUENCE</scope>
    <source>
        <strain evidence="1">AAT</strain>
    </source>
</reference>
<dbReference type="PROSITE" id="PS51257">
    <property type="entry name" value="PROKAR_LIPOPROTEIN"/>
    <property type="match status" value="1"/>
</dbReference>
<evidence type="ECO:0000313" key="2">
    <source>
        <dbReference type="Proteomes" id="UP001209229"/>
    </source>
</evidence>
<proteinExistence type="predicted"/>
<gene>
    <name evidence="1" type="ORF">OM075_20270</name>
</gene>
<dbReference type="Proteomes" id="UP001209229">
    <property type="component" value="Unassembled WGS sequence"/>
</dbReference>
<comment type="caution">
    <text evidence="1">The sequence shown here is derived from an EMBL/GenBank/DDBJ whole genome shotgun (WGS) entry which is preliminary data.</text>
</comment>
<name>A0AAE3SGT4_9BACT</name>
<dbReference type="RefSeq" id="WP_301192374.1">
    <property type="nucleotide sequence ID" value="NZ_JAPDPJ010000066.1"/>
</dbReference>
<protein>
    <submittedName>
        <fullName evidence="1">Uncharacterized protein</fullName>
    </submittedName>
</protein>
<keyword evidence="2" id="KW-1185">Reference proteome</keyword>
<dbReference type="EMBL" id="JAPDPJ010000066">
    <property type="protein sequence ID" value="MCW3788818.1"/>
    <property type="molecule type" value="Genomic_DNA"/>
</dbReference>
<dbReference type="AlphaFoldDB" id="A0AAE3SGT4"/>
<organism evidence="1 2">
    <name type="scientific">Plebeiibacterium sediminum</name>
    <dbReference type="NCBI Taxonomy" id="2992112"/>
    <lineage>
        <taxon>Bacteria</taxon>
        <taxon>Pseudomonadati</taxon>
        <taxon>Bacteroidota</taxon>
        <taxon>Bacteroidia</taxon>
        <taxon>Marinilabiliales</taxon>
        <taxon>Marinilabiliaceae</taxon>
        <taxon>Plebeiibacterium</taxon>
    </lineage>
</organism>
<evidence type="ECO:0000313" key="1">
    <source>
        <dbReference type="EMBL" id="MCW3788818.1"/>
    </source>
</evidence>
<sequence length="189" mass="20955">MRKFSIVLLLAVLFTACEEKDIKLYPSFEESTIVNVNTTGEFEEYTTIYASQINDAVNDLELEEDGEIESVAVEGIWMVVKPLSGNTATSATVNVTIKAGDQDYKPLLKNYVVDIPSVETTYYFPEYLDKNGIALLKARLNNIVVDGILTDDIDLKVSGNTTPENSTVKLEIEIFVKGSVVFVQTVELI</sequence>